<organism evidence="6 7">
    <name type="scientific">Amycolatopsis deserti</name>
    <dbReference type="NCBI Taxonomy" id="185696"/>
    <lineage>
        <taxon>Bacteria</taxon>
        <taxon>Bacillati</taxon>
        <taxon>Actinomycetota</taxon>
        <taxon>Actinomycetes</taxon>
        <taxon>Pseudonocardiales</taxon>
        <taxon>Pseudonocardiaceae</taxon>
        <taxon>Amycolatopsis</taxon>
    </lineage>
</organism>
<evidence type="ECO:0000256" key="3">
    <source>
        <dbReference type="ARBA" id="ARBA00022729"/>
    </source>
</evidence>
<dbReference type="EMBL" id="BNAU01000007">
    <property type="protein sequence ID" value="GHF17422.1"/>
    <property type="molecule type" value="Genomic_DNA"/>
</dbReference>
<dbReference type="InterPro" id="IPR028082">
    <property type="entry name" value="Peripla_BP_I"/>
</dbReference>
<evidence type="ECO:0000313" key="7">
    <source>
        <dbReference type="Proteomes" id="UP000605897"/>
    </source>
</evidence>
<dbReference type="SUPFAM" id="SSF53822">
    <property type="entry name" value="Periplasmic binding protein-like I"/>
    <property type="match status" value="1"/>
</dbReference>
<feature type="domain" description="Periplasmic binding protein" evidence="5">
    <location>
        <begin position="51"/>
        <end position="297"/>
    </location>
</feature>
<feature type="signal peptide" evidence="4">
    <location>
        <begin position="1"/>
        <end position="29"/>
    </location>
</feature>
<comment type="caution">
    <text evidence="6">The sequence shown here is derived from an EMBL/GenBank/DDBJ whole genome shotgun (WGS) entry which is preliminary data.</text>
</comment>
<gene>
    <name evidence="6" type="ORF">GCM10017786_59220</name>
</gene>
<keyword evidence="7" id="KW-1185">Reference proteome</keyword>
<evidence type="ECO:0000256" key="2">
    <source>
        <dbReference type="ARBA" id="ARBA00007639"/>
    </source>
</evidence>
<protein>
    <submittedName>
        <fullName evidence="6">Sugar ABC transporter substrate-binding protein</fullName>
    </submittedName>
</protein>
<evidence type="ECO:0000259" key="5">
    <source>
        <dbReference type="Pfam" id="PF13407"/>
    </source>
</evidence>
<evidence type="ECO:0000256" key="1">
    <source>
        <dbReference type="ARBA" id="ARBA00004196"/>
    </source>
</evidence>
<sequence>MKRRSTVARRRTTIALAACLLLLAGCNSAATDGNRLTACVTTLFPTGTFAEFVGALQEQGAQHGMAFDVQDVNNDAAKENQVLTACGTRKVDLVIASVVSPTGSLAALRRLKSSGVPVVCYNTCLNPPDAQQLAQAFVTNDQTQLGATTAAAAADYIRTELGGKATVAYLTCETYDVCKQRRQGLDQGLSGLDVNVVAAQEGFVVDKATPVATSILAAHPDVDVFIAENEDGVIAAANAIKARGLTGKAVVFGIGINPTVAQLLLDPVGTVVETTGQDAASWAGEVIKIAEQIHSGQSVTPYERYTPGPVFTRDNPAPVQAYLAGHAG</sequence>
<evidence type="ECO:0000313" key="6">
    <source>
        <dbReference type="EMBL" id="GHF17422.1"/>
    </source>
</evidence>
<reference evidence="7" key="1">
    <citation type="journal article" date="2019" name="Int. J. Syst. Evol. Microbiol.">
        <title>The Global Catalogue of Microorganisms (GCM) 10K type strain sequencing project: providing services to taxonomists for standard genome sequencing and annotation.</title>
        <authorList>
            <consortium name="The Broad Institute Genomics Platform"/>
            <consortium name="The Broad Institute Genome Sequencing Center for Infectious Disease"/>
            <person name="Wu L."/>
            <person name="Ma J."/>
        </authorList>
    </citation>
    <scope>NUCLEOTIDE SEQUENCE [LARGE SCALE GENOMIC DNA]</scope>
    <source>
        <strain evidence="7">CGMCC 4.7677</strain>
    </source>
</reference>
<dbReference type="InterPro" id="IPR025997">
    <property type="entry name" value="SBP_2_dom"/>
</dbReference>
<evidence type="ECO:0000256" key="4">
    <source>
        <dbReference type="SAM" id="SignalP"/>
    </source>
</evidence>
<dbReference type="Gene3D" id="3.40.50.2300">
    <property type="match status" value="2"/>
</dbReference>
<dbReference type="PANTHER" id="PTHR46847:SF1">
    <property type="entry name" value="D-ALLOSE-BINDING PERIPLASMIC PROTEIN-RELATED"/>
    <property type="match status" value="1"/>
</dbReference>
<proteinExistence type="inferred from homology"/>
<dbReference type="RefSeq" id="WP_191247871.1">
    <property type="nucleotide sequence ID" value="NZ_BNAU01000007.1"/>
</dbReference>
<dbReference type="Pfam" id="PF13407">
    <property type="entry name" value="Peripla_BP_4"/>
    <property type="match status" value="1"/>
</dbReference>
<keyword evidence="3 4" id="KW-0732">Signal</keyword>
<feature type="chain" id="PRO_5046808557" evidence="4">
    <location>
        <begin position="30"/>
        <end position="328"/>
    </location>
</feature>
<comment type="similarity">
    <text evidence="2">Belongs to the bacterial solute-binding protein 2 family.</text>
</comment>
<name>A0ABQ3JB27_9PSEU</name>
<dbReference type="Proteomes" id="UP000605897">
    <property type="component" value="Unassembled WGS sequence"/>
</dbReference>
<comment type="subcellular location">
    <subcellularLocation>
        <location evidence="1">Cell envelope</location>
    </subcellularLocation>
</comment>
<accession>A0ABQ3JB27</accession>
<dbReference type="PROSITE" id="PS51257">
    <property type="entry name" value="PROKAR_LIPOPROTEIN"/>
    <property type="match status" value="1"/>
</dbReference>
<dbReference type="PANTHER" id="PTHR46847">
    <property type="entry name" value="D-ALLOSE-BINDING PERIPLASMIC PROTEIN-RELATED"/>
    <property type="match status" value="1"/>
</dbReference>